<organism evidence="3 4">
    <name type="scientific">Thalassiosira oceanica</name>
    <name type="common">Marine diatom</name>
    <dbReference type="NCBI Taxonomy" id="159749"/>
    <lineage>
        <taxon>Eukaryota</taxon>
        <taxon>Sar</taxon>
        <taxon>Stramenopiles</taxon>
        <taxon>Ochrophyta</taxon>
        <taxon>Bacillariophyta</taxon>
        <taxon>Coscinodiscophyceae</taxon>
        <taxon>Thalassiosirophycidae</taxon>
        <taxon>Thalassiosirales</taxon>
        <taxon>Thalassiosiraceae</taxon>
        <taxon>Thalassiosira</taxon>
    </lineage>
</organism>
<dbReference type="AlphaFoldDB" id="K0R965"/>
<dbReference type="EMBL" id="AGNL01048514">
    <property type="protein sequence ID" value="EJK45446.1"/>
    <property type="molecule type" value="Genomic_DNA"/>
</dbReference>
<evidence type="ECO:0000256" key="2">
    <source>
        <dbReference type="SAM" id="Phobius"/>
    </source>
</evidence>
<gene>
    <name evidence="3" type="ORF">THAOC_35939</name>
</gene>
<feature type="non-terminal residue" evidence="3">
    <location>
        <position position="1"/>
    </location>
</feature>
<keyword evidence="2" id="KW-0812">Transmembrane</keyword>
<keyword evidence="2" id="KW-0472">Membrane</keyword>
<evidence type="ECO:0000256" key="1">
    <source>
        <dbReference type="SAM" id="MobiDB-lite"/>
    </source>
</evidence>
<comment type="caution">
    <text evidence="3">The sequence shown here is derived from an EMBL/GenBank/DDBJ whole genome shotgun (WGS) entry which is preliminary data.</text>
</comment>
<evidence type="ECO:0000313" key="3">
    <source>
        <dbReference type="EMBL" id="EJK45446.1"/>
    </source>
</evidence>
<keyword evidence="4" id="KW-1185">Reference proteome</keyword>
<sequence>RRFGLAADGVHDDPRGDEGDDARLADVGQSKGQDGRDSEQEAQSLDERVFASASHGSRFSSPSATVAFFFSALSLSVVLFDRALKFRSVTFAPSRRQ</sequence>
<name>K0R965_THAOC</name>
<dbReference type="Proteomes" id="UP000266841">
    <property type="component" value="Unassembled WGS sequence"/>
</dbReference>
<reference evidence="3 4" key="1">
    <citation type="journal article" date="2012" name="Genome Biol.">
        <title>Genome and low-iron response of an oceanic diatom adapted to chronic iron limitation.</title>
        <authorList>
            <person name="Lommer M."/>
            <person name="Specht M."/>
            <person name="Roy A.S."/>
            <person name="Kraemer L."/>
            <person name="Andreson R."/>
            <person name="Gutowska M.A."/>
            <person name="Wolf J."/>
            <person name="Bergner S.V."/>
            <person name="Schilhabel M.B."/>
            <person name="Klostermeier U.C."/>
            <person name="Beiko R.G."/>
            <person name="Rosenstiel P."/>
            <person name="Hippler M."/>
            <person name="Laroche J."/>
        </authorList>
    </citation>
    <scope>NUCLEOTIDE SEQUENCE [LARGE SCALE GENOMIC DNA]</scope>
    <source>
        <strain evidence="3 4">CCMP1005</strain>
    </source>
</reference>
<feature type="transmembrane region" description="Helical" evidence="2">
    <location>
        <begin position="59"/>
        <end position="80"/>
    </location>
</feature>
<proteinExistence type="predicted"/>
<feature type="region of interest" description="Disordered" evidence="1">
    <location>
        <begin position="1"/>
        <end position="45"/>
    </location>
</feature>
<protein>
    <submittedName>
        <fullName evidence="3">Uncharacterized protein</fullName>
    </submittedName>
</protein>
<feature type="compositionally biased region" description="Basic and acidic residues" evidence="1">
    <location>
        <begin position="33"/>
        <end position="45"/>
    </location>
</feature>
<feature type="compositionally biased region" description="Basic and acidic residues" evidence="1">
    <location>
        <begin position="9"/>
        <end position="24"/>
    </location>
</feature>
<accession>K0R965</accession>
<keyword evidence="2" id="KW-1133">Transmembrane helix</keyword>
<evidence type="ECO:0000313" key="4">
    <source>
        <dbReference type="Proteomes" id="UP000266841"/>
    </source>
</evidence>